<comment type="caution">
    <text evidence="2">The sequence shown here is derived from an EMBL/GenBank/DDBJ whole genome shotgun (WGS) entry which is preliminary data.</text>
</comment>
<dbReference type="Pfam" id="PF00085">
    <property type="entry name" value="Thioredoxin"/>
    <property type="match status" value="1"/>
</dbReference>
<dbReference type="InterPro" id="IPR036249">
    <property type="entry name" value="Thioredoxin-like_sf"/>
</dbReference>
<sequence>MAIRIKDYDDLKTRLTETGDRLALIYFMTTWCVPCQVFGPKLDELAIEMQDAIVIFKVDCDECSDIAPEYTTHRHPDGLMGIAVPTIIFIKNDMIIEEFVFVKTCNMMQEFCGVNVEKLKNTIHNIRLNLYFNNININGS</sequence>
<accession>A0A0L7LR01</accession>
<dbReference type="InterPro" id="IPR050620">
    <property type="entry name" value="Thioredoxin_H-type-like"/>
</dbReference>
<name>A0A0L7LR01_OPEBR</name>
<protein>
    <submittedName>
        <fullName evidence="2">Thioredoxin</fullName>
    </submittedName>
</protein>
<dbReference type="Gene3D" id="3.40.30.10">
    <property type="entry name" value="Glutaredoxin"/>
    <property type="match status" value="1"/>
</dbReference>
<evidence type="ECO:0000313" key="3">
    <source>
        <dbReference type="Proteomes" id="UP000037510"/>
    </source>
</evidence>
<evidence type="ECO:0000259" key="1">
    <source>
        <dbReference type="Pfam" id="PF00085"/>
    </source>
</evidence>
<dbReference type="STRING" id="104452.A0A0L7LR01"/>
<dbReference type="Proteomes" id="UP000037510">
    <property type="component" value="Unassembled WGS sequence"/>
</dbReference>
<proteinExistence type="predicted"/>
<gene>
    <name evidence="2" type="ORF">OBRU01_02498</name>
</gene>
<dbReference type="PANTHER" id="PTHR10438">
    <property type="entry name" value="THIOREDOXIN"/>
    <property type="match status" value="1"/>
</dbReference>
<dbReference type="EMBL" id="JTDY01000293">
    <property type="protein sequence ID" value="KOB77860.1"/>
    <property type="molecule type" value="Genomic_DNA"/>
</dbReference>
<keyword evidence="3" id="KW-1185">Reference proteome</keyword>
<evidence type="ECO:0000313" key="2">
    <source>
        <dbReference type="EMBL" id="KOB77860.1"/>
    </source>
</evidence>
<dbReference type="SUPFAM" id="SSF52833">
    <property type="entry name" value="Thioredoxin-like"/>
    <property type="match status" value="1"/>
</dbReference>
<dbReference type="InterPro" id="IPR013766">
    <property type="entry name" value="Thioredoxin_domain"/>
</dbReference>
<reference evidence="2 3" key="1">
    <citation type="journal article" date="2015" name="Genome Biol. Evol.">
        <title>The genome of winter moth (Operophtera brumata) provides a genomic perspective on sexual dimorphism and phenology.</title>
        <authorList>
            <person name="Derks M.F."/>
            <person name="Smit S."/>
            <person name="Salis L."/>
            <person name="Schijlen E."/>
            <person name="Bossers A."/>
            <person name="Mateman C."/>
            <person name="Pijl A.S."/>
            <person name="de Ridder D."/>
            <person name="Groenen M.A."/>
            <person name="Visser M.E."/>
            <person name="Megens H.J."/>
        </authorList>
    </citation>
    <scope>NUCLEOTIDE SEQUENCE [LARGE SCALE GENOMIC DNA]</scope>
    <source>
        <strain evidence="2">WM2013NL</strain>
        <tissue evidence="2">Head and thorax</tissue>
    </source>
</reference>
<feature type="domain" description="Thioredoxin" evidence="1">
    <location>
        <begin position="19"/>
        <end position="104"/>
    </location>
</feature>
<dbReference type="PANTHER" id="PTHR10438:SF463">
    <property type="entry name" value="THIOREDOXIN"/>
    <property type="match status" value="1"/>
</dbReference>
<organism evidence="2 3">
    <name type="scientific">Operophtera brumata</name>
    <name type="common">Winter moth</name>
    <name type="synonym">Phalaena brumata</name>
    <dbReference type="NCBI Taxonomy" id="104452"/>
    <lineage>
        <taxon>Eukaryota</taxon>
        <taxon>Metazoa</taxon>
        <taxon>Ecdysozoa</taxon>
        <taxon>Arthropoda</taxon>
        <taxon>Hexapoda</taxon>
        <taxon>Insecta</taxon>
        <taxon>Pterygota</taxon>
        <taxon>Neoptera</taxon>
        <taxon>Endopterygota</taxon>
        <taxon>Lepidoptera</taxon>
        <taxon>Glossata</taxon>
        <taxon>Ditrysia</taxon>
        <taxon>Geometroidea</taxon>
        <taxon>Geometridae</taxon>
        <taxon>Larentiinae</taxon>
        <taxon>Operophtera</taxon>
    </lineage>
</organism>
<dbReference type="AlphaFoldDB" id="A0A0L7LR01"/>
<dbReference type="CDD" id="cd02947">
    <property type="entry name" value="TRX_family"/>
    <property type="match status" value="1"/>
</dbReference>